<keyword evidence="4" id="KW-0800">Toxin</keyword>
<feature type="domain" description="RapA2 cadherin-like" evidence="8">
    <location>
        <begin position="441"/>
        <end position="510"/>
    </location>
</feature>
<dbReference type="InterPro" id="IPR003995">
    <property type="entry name" value="RTX_toxin_determinant-A"/>
</dbReference>
<dbReference type="Pfam" id="PF17963">
    <property type="entry name" value="Big_9"/>
    <property type="match status" value="1"/>
</dbReference>
<evidence type="ECO:0000256" key="6">
    <source>
        <dbReference type="ARBA" id="ARBA00023026"/>
    </source>
</evidence>
<evidence type="ECO:0000256" key="7">
    <source>
        <dbReference type="ARBA" id="ARBA00023136"/>
    </source>
</evidence>
<dbReference type="InterPro" id="IPR018511">
    <property type="entry name" value="Hemolysin-typ_Ca-bd_CS"/>
</dbReference>
<dbReference type="GO" id="GO:0016020">
    <property type="term" value="C:membrane"/>
    <property type="evidence" value="ECO:0007669"/>
    <property type="project" value="UniProtKB-SubCell"/>
</dbReference>
<dbReference type="PANTHER" id="PTHR38340:SF1">
    <property type="entry name" value="S-LAYER PROTEIN"/>
    <property type="match status" value="1"/>
</dbReference>
<dbReference type="GO" id="GO:0090729">
    <property type="term" value="F:toxin activity"/>
    <property type="evidence" value="ECO:0007669"/>
    <property type="project" value="UniProtKB-KW"/>
</dbReference>
<dbReference type="AlphaFoldDB" id="A0A838BTK1"/>
<dbReference type="Proteomes" id="UP000572984">
    <property type="component" value="Unassembled WGS sequence"/>
</dbReference>
<dbReference type="InterPro" id="IPR011049">
    <property type="entry name" value="Serralysin-like_metalloprot_C"/>
</dbReference>
<dbReference type="Gene3D" id="2.60.40.10">
    <property type="entry name" value="Immunoglobulins"/>
    <property type="match status" value="2"/>
</dbReference>
<dbReference type="GO" id="GO:0005576">
    <property type="term" value="C:extracellular region"/>
    <property type="evidence" value="ECO:0007669"/>
    <property type="project" value="UniProtKB-SubCell"/>
</dbReference>
<comment type="subcellular location">
    <subcellularLocation>
        <location evidence="1">Membrane</location>
    </subcellularLocation>
    <subcellularLocation>
        <location evidence="2">Secreted</location>
    </subcellularLocation>
</comment>
<reference evidence="9 10" key="1">
    <citation type="submission" date="2020-07" db="EMBL/GenBank/DDBJ databases">
        <title>Draft genome and description of Microvirga mediterraneensis Marseille-Q2068 sp. nov.</title>
        <authorList>
            <person name="Boxberger M."/>
        </authorList>
    </citation>
    <scope>NUCLEOTIDE SEQUENCE [LARGE SCALE GENOMIC DNA]</scope>
    <source>
        <strain evidence="9 10">Marseille-Q2068</strain>
    </source>
</reference>
<dbReference type="PRINTS" id="PR01488">
    <property type="entry name" value="RTXTOXINA"/>
</dbReference>
<dbReference type="InterPro" id="IPR010221">
    <property type="entry name" value="VCBS_dom"/>
</dbReference>
<keyword evidence="10" id="KW-1185">Reference proteome</keyword>
<evidence type="ECO:0000256" key="3">
    <source>
        <dbReference type="ARBA" id="ARBA00022525"/>
    </source>
</evidence>
<evidence type="ECO:0000256" key="5">
    <source>
        <dbReference type="ARBA" id="ARBA00022737"/>
    </source>
</evidence>
<dbReference type="Pfam" id="PF00353">
    <property type="entry name" value="HemolysinCabind"/>
    <property type="match status" value="4"/>
</dbReference>
<dbReference type="NCBIfam" id="TIGR01965">
    <property type="entry name" value="VCBS_repeat"/>
    <property type="match status" value="3"/>
</dbReference>
<comment type="caution">
    <text evidence="9">The sequence shown here is derived from an EMBL/GenBank/DDBJ whole genome shotgun (WGS) entry which is preliminary data.</text>
</comment>
<dbReference type="GO" id="GO:0005509">
    <property type="term" value="F:calcium ion binding"/>
    <property type="evidence" value="ECO:0007669"/>
    <property type="project" value="InterPro"/>
</dbReference>
<dbReference type="SUPFAM" id="SSF51120">
    <property type="entry name" value="beta-Roll"/>
    <property type="match status" value="3"/>
</dbReference>
<dbReference type="InterPro" id="IPR013783">
    <property type="entry name" value="Ig-like_fold"/>
</dbReference>
<keyword evidence="6" id="KW-0843">Virulence</keyword>
<sequence length="861" mass="89374">MGVLISGSDGDTGFSTDYFWGNGHRVSSISLKNQTNYTENNFARGTNDGKLLRVDLIFDNILRSGFTYKLMQINAYSNGTSVARLEFIDDQPDIIFNMAWASKYGPTLWSYEDPRTASIFLAGDDTINGGSGNDTLNGSGGADILTGGSGNDTFLGSQSDLKDDIITDFGVGDRIVLQNSYYGMWVANQAVVDTLKTGRLDISEYDSLILQGNFAGLIWNAKHDSQTNTTILMINSAPSVADDSADADDLGRAMGNVIQGALDGTGRDIDTEGDAITVTLSQAPARGFVVLNSDGSYTYSASALTLAAVKALGAGGTITDTFAYQASDPIGAADTGQVTITFHGVNDVAVIDGTVTGEATEDTITTVSGLLTVVDPDTGESEFQAQGDIRGAYGIFSFNSSTGRWTYSLDPASTALQALTSGAVAYEAFKIKAFDGTEQLIRLTVMGTDDATVIGGTTAGEVTEDATTAISGTLIVSDPDTGEGQFQAQADVNGTYGIFSFDASTGKWTYHLDNSRASLQALKATDVAQEIFTVRALDGTVQNVTVTVYGADDVAVTRNDSGGVDIAITDPSQLTGALGTGGVDQVFYGGSGTVMLPDSIENLTLTGGDAQAQGNALGNAMRGSGGDNALWGGGGNDWFHGGGGNDTIDGGSGRDYVFGGTGNDLIRGGAGNDTLYGYNDDDRVSGGSGNDVISGSAGNDTVNGGSGHDLVNGGSGHDRVYGDAGRDTVYGGRGNDTINGGAGNDILFGNAGRDVFLFDTRLNKGGNVDIIKDFNVVRDSLWLDNSVFAGLGIGTITKPVALKSGSFVAGLQAQDAQDRIIYDRASGSLYYDPDGTGSAAQVKFATISNKAKLTHHDFFVV</sequence>
<dbReference type="PRINTS" id="PR00313">
    <property type="entry name" value="CABNDNGRPT"/>
</dbReference>
<keyword evidence="5" id="KW-0677">Repeat</keyword>
<dbReference type="Pfam" id="PF17803">
    <property type="entry name" value="Cadherin_4"/>
    <property type="match status" value="1"/>
</dbReference>
<dbReference type="PANTHER" id="PTHR38340">
    <property type="entry name" value="S-LAYER PROTEIN"/>
    <property type="match status" value="1"/>
</dbReference>
<keyword evidence="7" id="KW-0472">Membrane</keyword>
<dbReference type="RefSeq" id="WP_181053782.1">
    <property type="nucleotide sequence ID" value="NZ_JACDXJ010000001.1"/>
</dbReference>
<evidence type="ECO:0000259" key="8">
    <source>
        <dbReference type="Pfam" id="PF17803"/>
    </source>
</evidence>
<evidence type="ECO:0000256" key="1">
    <source>
        <dbReference type="ARBA" id="ARBA00004370"/>
    </source>
</evidence>
<dbReference type="Gene3D" id="2.150.10.10">
    <property type="entry name" value="Serralysin-like metalloprotease, C-terminal"/>
    <property type="match status" value="3"/>
</dbReference>
<proteinExistence type="predicted"/>
<protein>
    <recommendedName>
        <fullName evidence="8">RapA2 cadherin-like domain-containing protein</fullName>
    </recommendedName>
</protein>
<evidence type="ECO:0000313" key="10">
    <source>
        <dbReference type="Proteomes" id="UP000572984"/>
    </source>
</evidence>
<evidence type="ECO:0000256" key="4">
    <source>
        <dbReference type="ARBA" id="ARBA00022656"/>
    </source>
</evidence>
<dbReference type="InterPro" id="IPR040853">
    <property type="entry name" value="RapA2_cadherin-like"/>
</dbReference>
<accession>A0A838BTK1</accession>
<gene>
    <name evidence="9" type="ORF">H0S73_19940</name>
</gene>
<evidence type="ECO:0000313" key="9">
    <source>
        <dbReference type="EMBL" id="MBA1158379.1"/>
    </source>
</evidence>
<evidence type="ECO:0000256" key="2">
    <source>
        <dbReference type="ARBA" id="ARBA00004613"/>
    </source>
</evidence>
<dbReference type="EMBL" id="JACDXJ010000001">
    <property type="protein sequence ID" value="MBA1158379.1"/>
    <property type="molecule type" value="Genomic_DNA"/>
</dbReference>
<organism evidence="9 10">
    <name type="scientific">Microvirga mediterraneensis</name>
    <dbReference type="NCBI Taxonomy" id="2754695"/>
    <lineage>
        <taxon>Bacteria</taxon>
        <taxon>Pseudomonadati</taxon>
        <taxon>Pseudomonadota</taxon>
        <taxon>Alphaproteobacteria</taxon>
        <taxon>Hyphomicrobiales</taxon>
        <taxon>Methylobacteriaceae</taxon>
        <taxon>Microvirga</taxon>
    </lineage>
</organism>
<dbReference type="InterPro" id="IPR050557">
    <property type="entry name" value="RTX_toxin/Mannuronan_C5-epim"/>
</dbReference>
<name>A0A838BTK1_9HYPH</name>
<dbReference type="InterPro" id="IPR001343">
    <property type="entry name" value="Hemolysn_Ca-bd"/>
</dbReference>
<keyword evidence="3" id="KW-0964">Secreted</keyword>
<dbReference type="PROSITE" id="PS00330">
    <property type="entry name" value="HEMOLYSIN_CALCIUM"/>
    <property type="match status" value="1"/>
</dbReference>